<dbReference type="GeneID" id="105038506"/>
<proteinExistence type="predicted"/>
<dbReference type="RefSeq" id="XP_010912631.3">
    <property type="nucleotide sequence ID" value="XM_010914329.3"/>
</dbReference>
<dbReference type="OrthoDB" id="1100432at2759"/>
<feature type="domain" description="DUF7912" evidence="1">
    <location>
        <begin position="219"/>
        <end position="308"/>
    </location>
</feature>
<protein>
    <submittedName>
        <fullName evidence="3">Uncharacterized protein LOC105038506</fullName>
    </submittedName>
</protein>
<dbReference type="KEGG" id="egu:105038506"/>
<sequence>MDLVSGGSVLQRRLLSPLITPLDFPKPSVYPRRALPFPKCPYPSPYSANISLTSHAKKRDTYAQPVPKQTAIGDEEEEEERVEEEFMGDFEDDIMMDDTEDFEDDFEVEDADLNVGDGAGGGGISLAGTWWDKKALLIAEEVSMLFDGDLKIYAFKTSANSTIHLRIEKLSSKYGSPSMIDIEAFSTAYRSRLDEAELAGKIPNNISLEVSSPGVERAVCIPEEFGRFKDLPMYVKYSSINAETTLPQEHDGVFKLISFDLDLCQCTWGLADVRINRQQAGKGRPLSRKQREWRLQMPFESLRLVRLYSDC</sequence>
<reference evidence="3" key="1">
    <citation type="submission" date="2025-08" db="UniProtKB">
        <authorList>
            <consortium name="RefSeq"/>
        </authorList>
    </citation>
    <scope>IDENTIFICATION</scope>
</reference>
<name>A0A6I9QNW5_ELAGV</name>
<dbReference type="InParanoid" id="A0A6I9QNW5"/>
<evidence type="ECO:0000259" key="1">
    <source>
        <dbReference type="Pfam" id="PF25498"/>
    </source>
</evidence>
<dbReference type="InterPro" id="IPR057234">
    <property type="entry name" value="DUF7912"/>
</dbReference>
<organism evidence="2 3">
    <name type="scientific">Elaeis guineensis var. tenera</name>
    <name type="common">Oil palm</name>
    <dbReference type="NCBI Taxonomy" id="51953"/>
    <lineage>
        <taxon>Eukaryota</taxon>
        <taxon>Viridiplantae</taxon>
        <taxon>Streptophyta</taxon>
        <taxon>Embryophyta</taxon>
        <taxon>Tracheophyta</taxon>
        <taxon>Spermatophyta</taxon>
        <taxon>Magnoliopsida</taxon>
        <taxon>Liliopsida</taxon>
        <taxon>Arecaceae</taxon>
        <taxon>Arecoideae</taxon>
        <taxon>Cocoseae</taxon>
        <taxon>Elaeidinae</taxon>
        <taxon>Elaeis</taxon>
    </lineage>
</organism>
<dbReference type="AlphaFoldDB" id="A0A6I9QNW5"/>
<dbReference type="PANTHER" id="PTHR34544">
    <property type="entry name" value="OSJNBA0006B20.18 PROTEIN"/>
    <property type="match status" value="1"/>
</dbReference>
<keyword evidence="2" id="KW-1185">Reference proteome</keyword>
<dbReference type="FunCoup" id="A0A6I9QNW5">
    <property type="interactions" value="1189"/>
</dbReference>
<gene>
    <name evidence="3" type="primary">LOC105038506</name>
</gene>
<accession>A0A6I9QNW5</accession>
<dbReference type="Proteomes" id="UP000504607">
    <property type="component" value="Chromosome 2"/>
</dbReference>
<dbReference type="Pfam" id="PF25498">
    <property type="entry name" value="DUF7912"/>
    <property type="match status" value="1"/>
</dbReference>
<evidence type="ECO:0000313" key="3">
    <source>
        <dbReference type="RefSeq" id="XP_010912631.3"/>
    </source>
</evidence>
<evidence type="ECO:0000313" key="2">
    <source>
        <dbReference type="Proteomes" id="UP000504607"/>
    </source>
</evidence>
<dbReference type="PANTHER" id="PTHR34544:SF1">
    <property type="entry name" value="OS04G0438300 PROTEIN"/>
    <property type="match status" value="1"/>
</dbReference>